<proteinExistence type="predicted"/>
<comment type="caution">
    <text evidence="1">The sequence shown here is derived from an EMBL/GenBank/DDBJ whole genome shotgun (WGS) entry which is preliminary data.</text>
</comment>
<dbReference type="Pfam" id="PF15937">
    <property type="entry name" value="PrlF_antitoxin"/>
    <property type="match status" value="1"/>
</dbReference>
<accession>A0A0W1A958</accession>
<dbReference type="GO" id="GO:0003700">
    <property type="term" value="F:DNA-binding transcription factor activity"/>
    <property type="evidence" value="ECO:0007669"/>
    <property type="project" value="InterPro"/>
</dbReference>
<dbReference type="InterPro" id="IPR037914">
    <property type="entry name" value="SpoVT-AbrB_sf"/>
</dbReference>
<dbReference type="GO" id="GO:0097351">
    <property type="term" value="F:toxin sequestering activity"/>
    <property type="evidence" value="ECO:0007669"/>
    <property type="project" value="InterPro"/>
</dbReference>
<dbReference type="Proteomes" id="UP000054662">
    <property type="component" value="Unassembled WGS sequence"/>
</dbReference>
<dbReference type="EMBL" id="LNZC01000022">
    <property type="protein sequence ID" value="KTD77893.1"/>
    <property type="molecule type" value="Genomic_DNA"/>
</dbReference>
<sequence length="115" mass="13210">MARLLQTESTLTDRYQTTVPDAVRKALHLGKRDKIRYTVQSDGHVLMTRAEEEEDPVIAEFLNFIAKDIQNNPKNLTTISQDLITRIHSLVANVEVNLDEPLTEDEELIENRVPR</sequence>
<dbReference type="PATRIC" id="fig|45076.6.peg.1926"/>
<dbReference type="NCBIfam" id="NF007429">
    <property type="entry name" value="PRK09974.1"/>
    <property type="match status" value="1"/>
</dbReference>
<keyword evidence="2" id="KW-1185">Reference proteome</keyword>
<gene>
    <name evidence="1" type="primary">prlF</name>
    <name evidence="1" type="ORF">Lwor_1775</name>
</gene>
<dbReference type="GO" id="GO:0001558">
    <property type="term" value="P:regulation of cell growth"/>
    <property type="evidence" value="ECO:0007669"/>
    <property type="project" value="InterPro"/>
</dbReference>
<dbReference type="InterPro" id="IPR031848">
    <property type="entry name" value="PrlF_antitoxin"/>
</dbReference>
<dbReference type="SUPFAM" id="SSF89447">
    <property type="entry name" value="AbrB/MazE/MraZ-like"/>
    <property type="match status" value="1"/>
</dbReference>
<protein>
    <submittedName>
        <fullName evidence="1">Antitoxin PrlF</fullName>
    </submittedName>
</protein>
<name>A0A0W1A958_9GAMM</name>
<organism evidence="1 2">
    <name type="scientific">Legionella worsleiensis</name>
    <dbReference type="NCBI Taxonomy" id="45076"/>
    <lineage>
        <taxon>Bacteria</taxon>
        <taxon>Pseudomonadati</taxon>
        <taxon>Pseudomonadota</taxon>
        <taxon>Gammaproteobacteria</taxon>
        <taxon>Legionellales</taxon>
        <taxon>Legionellaceae</taxon>
        <taxon>Legionella</taxon>
    </lineage>
</organism>
<dbReference type="STRING" id="45076.Lwor_1775"/>
<evidence type="ECO:0000313" key="1">
    <source>
        <dbReference type="EMBL" id="KTD77893.1"/>
    </source>
</evidence>
<dbReference type="RefSeq" id="WP_058493562.1">
    <property type="nucleotide sequence ID" value="NZ_LNZC01000022.1"/>
</dbReference>
<dbReference type="Gene3D" id="2.10.260.10">
    <property type="match status" value="1"/>
</dbReference>
<dbReference type="AlphaFoldDB" id="A0A0W1A958"/>
<evidence type="ECO:0000313" key="2">
    <source>
        <dbReference type="Proteomes" id="UP000054662"/>
    </source>
</evidence>
<reference evidence="1 2" key="1">
    <citation type="submission" date="2015-11" db="EMBL/GenBank/DDBJ databases">
        <title>Genomic analysis of 38 Legionella species identifies large and diverse effector repertoires.</title>
        <authorList>
            <person name="Burstein D."/>
            <person name="Amaro F."/>
            <person name="Zusman T."/>
            <person name="Lifshitz Z."/>
            <person name="Cohen O."/>
            <person name="Gilbert J.A."/>
            <person name="Pupko T."/>
            <person name="Shuman H.A."/>
            <person name="Segal G."/>
        </authorList>
    </citation>
    <scope>NUCLEOTIDE SEQUENCE [LARGE SCALE GENOMIC DNA]</scope>
    <source>
        <strain evidence="1 2">ATCC 49508</strain>
    </source>
</reference>